<sequence length="269" mass="30204">MRQDSKVQGGRAKFGVAASITGARPERRSLGEWIHGEMVWFDKFLKRWLVRIMVLGTHLAIAITAFYFAVWGMARGKVYDNIADIPSRECGLVLGTVPKTDGRSNQFFKARMLAAANLYKEQKVRYLIVSGDNSRNGYDEPSEMKAALIALGVPATKIYCDYAGFRTLDSVIRARKVFGQKEFTIISQKYHNERAIYIAHRNGLSECVAFNATDATGAIMWKQYARETIARVMAVLDVEFLKTEPKMLGEPVYIGEKSPPVDANPLPLR</sequence>
<dbReference type="RefSeq" id="WP_211325668.1">
    <property type="nucleotide sequence ID" value="NZ_QNRR01000011.1"/>
</dbReference>
<keyword evidence="1" id="KW-1133">Transmembrane helix</keyword>
<keyword evidence="1" id="KW-0812">Transmembrane</keyword>
<comment type="caution">
    <text evidence="3">The sequence shown here is derived from an EMBL/GenBank/DDBJ whole genome shotgun (WGS) entry which is preliminary data.</text>
</comment>
<keyword evidence="1" id="KW-0472">Membrane</keyword>
<evidence type="ECO:0000313" key="3">
    <source>
        <dbReference type="EMBL" id="RBP38494.1"/>
    </source>
</evidence>
<dbReference type="InterPro" id="IPR051599">
    <property type="entry name" value="Cell_Envelope_Assoc"/>
</dbReference>
<dbReference type="EMBL" id="QNRR01000011">
    <property type="protein sequence ID" value="RBP38494.1"/>
    <property type="molecule type" value="Genomic_DNA"/>
</dbReference>
<evidence type="ECO:0000259" key="2">
    <source>
        <dbReference type="Pfam" id="PF02698"/>
    </source>
</evidence>
<dbReference type="Pfam" id="PF02698">
    <property type="entry name" value="DUF218"/>
    <property type="match status" value="1"/>
</dbReference>
<dbReference type="InterPro" id="IPR003848">
    <property type="entry name" value="DUF218"/>
</dbReference>
<evidence type="ECO:0000256" key="1">
    <source>
        <dbReference type="SAM" id="Phobius"/>
    </source>
</evidence>
<reference evidence="3 4" key="1">
    <citation type="submission" date="2018-06" db="EMBL/GenBank/DDBJ databases">
        <title>Genomic Encyclopedia of Type Strains, Phase IV (KMG-IV): sequencing the most valuable type-strain genomes for metagenomic binning, comparative biology and taxonomic classification.</title>
        <authorList>
            <person name="Goeker M."/>
        </authorList>
    </citation>
    <scope>NUCLEOTIDE SEQUENCE [LARGE SCALE GENOMIC DNA]</scope>
    <source>
        <strain evidence="3 4">DSM 25532</strain>
    </source>
</reference>
<dbReference type="GO" id="GO:0005886">
    <property type="term" value="C:plasma membrane"/>
    <property type="evidence" value="ECO:0007669"/>
    <property type="project" value="TreeGrafter"/>
</dbReference>
<dbReference type="CDD" id="cd06259">
    <property type="entry name" value="YdcF-like"/>
    <property type="match status" value="1"/>
</dbReference>
<protein>
    <submittedName>
        <fullName evidence="3">SanA protein</fullName>
    </submittedName>
</protein>
<proteinExistence type="predicted"/>
<keyword evidence="4" id="KW-1185">Reference proteome</keyword>
<dbReference type="Proteomes" id="UP000253426">
    <property type="component" value="Unassembled WGS sequence"/>
</dbReference>
<accession>A0A366H8Q7</accession>
<dbReference type="PANTHER" id="PTHR30336:SF20">
    <property type="entry name" value="DUF218 DOMAIN-CONTAINING PROTEIN"/>
    <property type="match status" value="1"/>
</dbReference>
<name>A0A366H8Q7_9BACT</name>
<evidence type="ECO:0000313" key="4">
    <source>
        <dbReference type="Proteomes" id="UP000253426"/>
    </source>
</evidence>
<feature type="transmembrane region" description="Helical" evidence="1">
    <location>
        <begin position="48"/>
        <end position="70"/>
    </location>
</feature>
<feature type="domain" description="DUF218" evidence="2">
    <location>
        <begin position="92"/>
        <end position="228"/>
    </location>
</feature>
<dbReference type="PANTHER" id="PTHR30336">
    <property type="entry name" value="INNER MEMBRANE PROTEIN, PROBABLE PERMEASE"/>
    <property type="match status" value="1"/>
</dbReference>
<gene>
    <name evidence="3" type="ORF">DES53_11111</name>
</gene>
<organism evidence="3 4">
    <name type="scientific">Roseimicrobium gellanilyticum</name>
    <dbReference type="NCBI Taxonomy" id="748857"/>
    <lineage>
        <taxon>Bacteria</taxon>
        <taxon>Pseudomonadati</taxon>
        <taxon>Verrucomicrobiota</taxon>
        <taxon>Verrucomicrobiia</taxon>
        <taxon>Verrucomicrobiales</taxon>
        <taxon>Verrucomicrobiaceae</taxon>
        <taxon>Roseimicrobium</taxon>
    </lineage>
</organism>
<dbReference type="AlphaFoldDB" id="A0A366H8Q7"/>